<dbReference type="InterPro" id="IPR008405">
    <property type="entry name" value="ApoL"/>
</dbReference>
<dbReference type="GO" id="GO:0008289">
    <property type="term" value="F:lipid binding"/>
    <property type="evidence" value="ECO:0007669"/>
    <property type="project" value="InterPro"/>
</dbReference>
<reference evidence="2 3" key="1">
    <citation type="submission" date="2016-06" db="EMBL/GenBank/DDBJ databases">
        <title>The Draft Genome Sequence and Annotation of the Desert Woodrat Neotoma lepida.</title>
        <authorList>
            <person name="Campbell M."/>
            <person name="Oakeson K.F."/>
            <person name="Yandell M."/>
            <person name="Halpert J.R."/>
            <person name="Dearing D."/>
        </authorList>
    </citation>
    <scope>NUCLEOTIDE SEQUENCE [LARGE SCALE GENOMIC DNA]</scope>
    <source>
        <strain evidence="2">417</strain>
        <tissue evidence="2">Liver</tissue>
    </source>
</reference>
<dbReference type="EMBL" id="LZPO01008077">
    <property type="protein sequence ID" value="OBS82341.1"/>
    <property type="molecule type" value="Genomic_DNA"/>
</dbReference>
<dbReference type="GO" id="GO:0005576">
    <property type="term" value="C:extracellular region"/>
    <property type="evidence" value="ECO:0007669"/>
    <property type="project" value="InterPro"/>
</dbReference>
<evidence type="ECO:0000313" key="3">
    <source>
        <dbReference type="Proteomes" id="UP000092124"/>
    </source>
</evidence>
<evidence type="ECO:0000313" key="2">
    <source>
        <dbReference type="EMBL" id="OBS82341.1"/>
    </source>
</evidence>
<evidence type="ECO:0000256" key="1">
    <source>
        <dbReference type="ARBA" id="ARBA00010090"/>
    </source>
</evidence>
<accession>A0A1A6HVS8</accession>
<dbReference type="GO" id="GO:0006869">
    <property type="term" value="P:lipid transport"/>
    <property type="evidence" value="ECO:0007669"/>
    <property type="project" value="InterPro"/>
</dbReference>
<gene>
    <name evidence="2" type="ORF">A6R68_23666</name>
</gene>
<organism evidence="2 3">
    <name type="scientific">Neotoma lepida</name>
    <name type="common">Desert woodrat</name>
    <dbReference type="NCBI Taxonomy" id="56216"/>
    <lineage>
        <taxon>Eukaryota</taxon>
        <taxon>Metazoa</taxon>
        <taxon>Chordata</taxon>
        <taxon>Craniata</taxon>
        <taxon>Vertebrata</taxon>
        <taxon>Euteleostomi</taxon>
        <taxon>Mammalia</taxon>
        <taxon>Eutheria</taxon>
        <taxon>Euarchontoglires</taxon>
        <taxon>Glires</taxon>
        <taxon>Rodentia</taxon>
        <taxon>Myomorpha</taxon>
        <taxon>Muroidea</taxon>
        <taxon>Cricetidae</taxon>
        <taxon>Neotominae</taxon>
        <taxon>Neotoma</taxon>
    </lineage>
</organism>
<dbReference type="AlphaFoldDB" id="A0A1A6HVS8"/>
<sequence>LTDHLEVHRGSAISSVVANSVSTASGVLGILGLQLGWVWKQQLLQLCCPCDCGETSRWSIGAEARCLVGVSMDVMNEDPGTLDLTLNVLKATKNILTNLKALGQHTMHSDGQRQPSHGSRWQDLHNHWEMPFPSSHSGAECLRKQCTVNARADQIKGAAYGVASLLLDVYSLVLDWKSPHEG</sequence>
<keyword evidence="3" id="KW-1185">Reference proteome</keyword>
<comment type="similarity">
    <text evidence="1">Belongs to the apolipoprotein L family.</text>
</comment>
<protein>
    <submittedName>
        <fullName evidence="2">Uncharacterized protein</fullName>
    </submittedName>
</protein>
<dbReference type="Proteomes" id="UP000092124">
    <property type="component" value="Unassembled WGS sequence"/>
</dbReference>
<dbReference type="GO" id="GO:0042157">
    <property type="term" value="P:lipoprotein metabolic process"/>
    <property type="evidence" value="ECO:0007669"/>
    <property type="project" value="InterPro"/>
</dbReference>
<name>A0A1A6HVS8_NEOLE</name>
<proteinExistence type="inferred from homology"/>
<feature type="non-terminal residue" evidence="2">
    <location>
        <position position="182"/>
    </location>
</feature>
<comment type="caution">
    <text evidence="2">The sequence shown here is derived from an EMBL/GenBank/DDBJ whole genome shotgun (WGS) entry which is preliminary data.</text>
</comment>
<dbReference type="Pfam" id="PF05461">
    <property type="entry name" value="ApoL"/>
    <property type="match status" value="2"/>
</dbReference>
<feature type="non-terminal residue" evidence="2">
    <location>
        <position position="1"/>
    </location>
</feature>